<sequence>MTDQEIIYLDESVRVYAHRSTIEGFCRTAIRQGIELGDKIPPVEVARLDPNGEAVYILDGTHRASAYFMQKEPIPAVVVQVDVPESDIMHMCPIGGVRCNFDLDDYKRRKLKDPNYR</sequence>
<reference evidence="1 2" key="1">
    <citation type="journal article" date="2016" name="Nat. Commun.">
        <title>Thousands of microbial genomes shed light on interconnected biogeochemical processes in an aquifer system.</title>
        <authorList>
            <person name="Anantharaman K."/>
            <person name="Brown C.T."/>
            <person name="Hug L.A."/>
            <person name="Sharon I."/>
            <person name="Castelle C.J."/>
            <person name="Probst A.J."/>
            <person name="Thomas B.C."/>
            <person name="Singh A."/>
            <person name="Wilkins M.J."/>
            <person name="Karaoz U."/>
            <person name="Brodie E.L."/>
            <person name="Williams K.H."/>
            <person name="Hubbard S.S."/>
            <person name="Banfield J.F."/>
        </authorList>
    </citation>
    <scope>NUCLEOTIDE SEQUENCE [LARGE SCALE GENOMIC DNA]</scope>
</reference>
<dbReference type="SUPFAM" id="SSF110849">
    <property type="entry name" value="ParB/Sulfiredoxin"/>
    <property type="match status" value="1"/>
</dbReference>
<dbReference type="Proteomes" id="UP000177006">
    <property type="component" value="Unassembled WGS sequence"/>
</dbReference>
<comment type="caution">
    <text evidence="1">The sequence shown here is derived from an EMBL/GenBank/DDBJ whole genome shotgun (WGS) entry which is preliminary data.</text>
</comment>
<proteinExistence type="predicted"/>
<evidence type="ECO:0000313" key="1">
    <source>
        <dbReference type="EMBL" id="OGD61996.1"/>
    </source>
</evidence>
<accession>A0A1F5E3V9</accession>
<protein>
    <recommendedName>
        <fullName evidence="3">ParB/Sulfiredoxin domain-containing protein</fullName>
    </recommendedName>
</protein>
<dbReference type="STRING" id="1797457.A2160_01735"/>
<evidence type="ECO:0008006" key="3">
    <source>
        <dbReference type="Google" id="ProtNLM"/>
    </source>
</evidence>
<dbReference type="InterPro" id="IPR036086">
    <property type="entry name" value="ParB/Sulfiredoxin_sf"/>
</dbReference>
<evidence type="ECO:0000313" key="2">
    <source>
        <dbReference type="Proteomes" id="UP000177006"/>
    </source>
</evidence>
<gene>
    <name evidence="1" type="ORF">A2160_01735</name>
</gene>
<dbReference type="AlphaFoldDB" id="A0A1F5E3V9"/>
<dbReference type="EMBL" id="MEZK01000028">
    <property type="protein sequence ID" value="OGD61996.1"/>
    <property type="molecule type" value="Genomic_DNA"/>
</dbReference>
<organism evidence="1 2">
    <name type="scientific">Candidatus Beckwithbacteria bacterium RBG_13_42_9</name>
    <dbReference type="NCBI Taxonomy" id="1797457"/>
    <lineage>
        <taxon>Bacteria</taxon>
        <taxon>Candidatus Beckwithiibacteriota</taxon>
    </lineage>
</organism>
<name>A0A1F5E3V9_9BACT</name>